<dbReference type="CDD" id="cd17336">
    <property type="entry name" value="MFS_SLCO_OATP"/>
    <property type="match status" value="3"/>
</dbReference>
<feature type="transmembrane region" description="Helical" evidence="8">
    <location>
        <begin position="1097"/>
        <end position="1116"/>
    </location>
</feature>
<feature type="transmembrane region" description="Helical" evidence="8">
    <location>
        <begin position="1065"/>
        <end position="1085"/>
    </location>
</feature>
<evidence type="ECO:0000256" key="1">
    <source>
        <dbReference type="ARBA" id="ARBA00004651"/>
    </source>
</evidence>
<evidence type="ECO:0000256" key="7">
    <source>
        <dbReference type="ARBA" id="ARBA00023157"/>
    </source>
</evidence>
<dbReference type="InterPro" id="IPR036259">
    <property type="entry name" value="MFS_trans_sf"/>
</dbReference>
<feature type="transmembrane region" description="Helical" evidence="8">
    <location>
        <begin position="1502"/>
        <end position="1522"/>
    </location>
</feature>
<keyword evidence="6 8" id="KW-0472">Membrane</keyword>
<feature type="transmembrane region" description="Helical" evidence="8">
    <location>
        <begin position="442"/>
        <end position="461"/>
    </location>
</feature>
<dbReference type="GO" id="GO:0016323">
    <property type="term" value="C:basolateral plasma membrane"/>
    <property type="evidence" value="ECO:0007669"/>
    <property type="project" value="TreeGrafter"/>
</dbReference>
<feature type="transmembrane region" description="Helical" evidence="8">
    <location>
        <begin position="1429"/>
        <end position="1450"/>
    </location>
</feature>
<organism evidence="10 11">
    <name type="scientific">Clunio marinus</name>
    <dbReference type="NCBI Taxonomy" id="568069"/>
    <lineage>
        <taxon>Eukaryota</taxon>
        <taxon>Metazoa</taxon>
        <taxon>Ecdysozoa</taxon>
        <taxon>Arthropoda</taxon>
        <taxon>Hexapoda</taxon>
        <taxon>Insecta</taxon>
        <taxon>Pterygota</taxon>
        <taxon>Neoptera</taxon>
        <taxon>Endopterygota</taxon>
        <taxon>Diptera</taxon>
        <taxon>Nematocera</taxon>
        <taxon>Chironomoidea</taxon>
        <taxon>Chironomidae</taxon>
        <taxon>Clunio</taxon>
    </lineage>
</organism>
<evidence type="ECO:0000256" key="2">
    <source>
        <dbReference type="ARBA" id="ARBA00009657"/>
    </source>
</evidence>
<feature type="transmembrane region" description="Helical" evidence="8">
    <location>
        <begin position="1574"/>
        <end position="1593"/>
    </location>
</feature>
<feature type="transmembrane region" description="Helical" evidence="8">
    <location>
        <begin position="215"/>
        <end position="239"/>
    </location>
</feature>
<evidence type="ECO:0000256" key="6">
    <source>
        <dbReference type="ARBA" id="ARBA00023136"/>
    </source>
</evidence>
<reference evidence="10 11" key="1">
    <citation type="submission" date="2015-04" db="EMBL/GenBank/DDBJ databases">
        <authorList>
            <person name="Syromyatnikov M.Y."/>
            <person name="Popov V.N."/>
        </authorList>
    </citation>
    <scope>NUCLEOTIDE SEQUENCE [LARGE SCALE GENOMIC DNA]</scope>
</reference>
<dbReference type="GO" id="GO:0043252">
    <property type="term" value="P:sodium-independent organic anion transport"/>
    <property type="evidence" value="ECO:0007669"/>
    <property type="project" value="TreeGrafter"/>
</dbReference>
<dbReference type="GO" id="GO:0015347">
    <property type="term" value="F:sodium-independent organic anion transmembrane transporter activity"/>
    <property type="evidence" value="ECO:0007669"/>
    <property type="project" value="TreeGrafter"/>
</dbReference>
<comment type="similarity">
    <text evidence="2">Belongs to the organo anion transporter (TC 2.A.60) family.</text>
</comment>
<feature type="transmembrane region" description="Helical" evidence="8">
    <location>
        <begin position="1732"/>
        <end position="1757"/>
    </location>
</feature>
<evidence type="ECO:0000256" key="8">
    <source>
        <dbReference type="SAM" id="Phobius"/>
    </source>
</evidence>
<feature type="transmembrane region" description="Helical" evidence="8">
    <location>
        <begin position="1699"/>
        <end position="1720"/>
    </location>
</feature>
<keyword evidence="3" id="KW-1003">Cell membrane</keyword>
<dbReference type="EMBL" id="CVRI01000064">
    <property type="protein sequence ID" value="CRL05057.1"/>
    <property type="molecule type" value="Genomic_DNA"/>
</dbReference>
<feature type="transmembrane region" description="Helical" evidence="8">
    <location>
        <begin position="915"/>
        <end position="933"/>
    </location>
</feature>
<feature type="transmembrane region" description="Helical" evidence="8">
    <location>
        <begin position="260"/>
        <end position="278"/>
    </location>
</feature>
<keyword evidence="4 8" id="KW-0812">Transmembrane</keyword>
<feature type="transmembrane region" description="Helical" evidence="8">
    <location>
        <begin position="1542"/>
        <end position="1562"/>
    </location>
</feature>
<sequence>MLKMSSKLPSERNKNHSIEEVLSRLSDEKLNGDFDEIFNLMPVTTDTSCGIGFLRSPTLQRFANKKFLVGLYGVLSLVFASAGSYFNGTITTIEKRFEIPSKNIGIISVGNDVSSLFLSVFIAYYGGKSHRPRWIGVGLLAIVVFCLINALPHFIFGSGSEALSLTIENGGVKDGAESEAAEKIENNKLLCKSNATDGIAAECNLTDGGSLTPQILLFIAQLIAGVGQTLCSTLGFSYLDDNIKKSKTPALMSISFFMRLLGPALGYALASLCLKIYIAPELTPVINNKDPRWLGAWWLGWLIFAFILCLFSFTVAMLPKELPRAAVRKRIEKEKVKRGLKMIDTSAAEDTKASIPDMIVTYKRLFRNKVFMLMNIAGIFHLFGFLPYWIYTPKIIETVYHQSASASSFYTGTLAIVFSGIGVLIGGVYISKYKPSARFLTMWHIICGVICVIGIISYAFLGCVESGKTLSVKDDAISICNKDCHCDFVRYSPVCGTDGLTYISACHAGCKKFIATNDTKTFKECSCVGSDVYKSDQTFSWELNAPPKHSATSGPCPVNCQRELFMFLAVMCLMKFIGATGRTSNFLVSIRCIDEKDKTVAIGLGSTLIHLFALIPSPIFFGYILDSVCLVSGKTCTGKGNCWLYNEESLRYVLNFSAAFFIAIGTIIDVESIEEALSKLTDEQLNGDFDDILELMPVTNDTSCAFGFMRRSMLKKLTSKKFLVALYSILSLAFASTGSYFNGTITTLEKRFEIPTKNIGIIWVGNDVSSLFLYIVITYYGGKSHRPRWIGVGLLAIVVFCLINALPHFIFGSGSEALSLTIENGGVKDGAESEAAEKIENNKLLCKSNATDGIAAECNLADGGSLTPQILLFIAQLIAGVGQTLCSTLGFSYLDDNVKKTKKPALLSISFFMRFLGPAFGYLLASLCLKIYIAPELTPVINNKDPRWLGAWWLGWLIFAFILCLFSFTVAMLPKELPRAAVRKRIEKEKVKRGLKMIDTSAAEDTKASIPDMIVTYKRLFRNKVFMLMNIAGIFHLFGFLPYWIYTPKIIETVYHQSASASSFYTGTLAIVFSGIGVLIGGVYISKYKPSARFLTMWHIICGVICVIGIISYAFLGCVESGKTLSVKDDAISICNKDCHCDFVRYSPVCGTDGLTYISACHAGCKKFIATNDTKTFKECSCVGSDVYKSDQTFSWELTAPPKHSATSGPCPVNCQRELFMFLAVMCLMKFIGATGRTSNFLVSIRCIDEKDKTVAIGLGSTLIHLFALIPSPIFFGYILDSVCLVSGKTCTGKGNCWLYNEESLRYVLNFSAAFFIAIGTIIDVATDGVAAECNLADGGSLTPQILLFIAQLIAGVGQTLCSTLGFSYLDDNIKKSKTPALMSISFFMRLLGPALGYALASLCLKIYIAPELTPVINNKDPRWLGAWWLGWLIFAFILCLFSFTVAMLPKELPRAAVRKRIEKEKVKRGLKMIDTNAVTDDTKASIPDMIVTYKRLFRNKVFMLMNIAGIFHLFGLLPYWIYTPKIIETVYHQSASTSSFITGTLAIVFSGIGVLIGGVYISKYKPSARFLSLWHIICGILCIVGMFAFSSVGCDEGRKTLSVKNDAISICNKDCHCDFVRYSPVCGTDGLTYISACHAGCKKFIATNDTKTFKECSCVGIDNYDNNSSFSWELTAPPKHSATSGPCPVNCKKELLKFRIIMCFMKFIAATGRTTNVLLSIKCIGKKERVAAIVFGAMLIHIFALIPSPIFFGFIFDSVCLVSGKTCTGKGNCWLYNEESLRYVLNFSAAVFIAIGTIIDVGVWHFVKDLKLFDDVVKTENSTTN</sequence>
<dbReference type="OrthoDB" id="5062115at2759"/>
<feature type="transmembrane region" description="Helical" evidence="8">
    <location>
        <begin position="370"/>
        <end position="390"/>
    </location>
</feature>
<feature type="domain" description="Kazal-like" evidence="9">
    <location>
        <begin position="1606"/>
        <end position="1661"/>
    </location>
</feature>
<dbReference type="InterPro" id="IPR002350">
    <property type="entry name" value="Kazal_dom"/>
</dbReference>
<feature type="domain" description="Kazal-like" evidence="9">
    <location>
        <begin position="474"/>
        <end position="529"/>
    </location>
</feature>
<feature type="transmembrane region" description="Helical" evidence="8">
    <location>
        <begin position="1346"/>
        <end position="1370"/>
    </location>
</feature>
<feature type="transmembrane region" description="Helical" evidence="8">
    <location>
        <begin position="1785"/>
        <end position="1808"/>
    </location>
</feature>
<feature type="transmembrane region" description="Helical" evidence="8">
    <location>
        <begin position="106"/>
        <end position="127"/>
    </location>
</feature>
<dbReference type="Gene3D" id="1.20.1250.20">
    <property type="entry name" value="MFS general substrate transporter like domains"/>
    <property type="match status" value="3"/>
</dbReference>
<gene>
    <name evidence="10" type="ORF">CLUMA_CG018209</name>
</gene>
<dbReference type="Gene3D" id="3.30.60.30">
    <property type="match status" value="3"/>
</dbReference>
<keyword evidence="11" id="KW-1185">Reference proteome</keyword>
<evidence type="ECO:0000259" key="9">
    <source>
        <dbReference type="PROSITE" id="PS51465"/>
    </source>
</evidence>
<feature type="domain" description="Kazal-like" evidence="9">
    <location>
        <begin position="1129"/>
        <end position="1184"/>
    </location>
</feature>
<dbReference type="NCBIfam" id="TIGR00805">
    <property type="entry name" value="oat"/>
    <property type="match status" value="3"/>
</dbReference>
<dbReference type="SUPFAM" id="SSF100895">
    <property type="entry name" value="Kazal-type serine protease inhibitors"/>
    <property type="match status" value="3"/>
</dbReference>
<feature type="transmembrane region" description="Helical" evidence="8">
    <location>
        <begin position="652"/>
        <end position="670"/>
    </location>
</feature>
<feature type="transmembrane region" description="Helical" evidence="8">
    <location>
        <begin position="870"/>
        <end position="894"/>
    </location>
</feature>
<feature type="transmembrane region" description="Helical" evidence="8">
    <location>
        <begin position="298"/>
        <end position="319"/>
    </location>
</feature>
<feature type="transmembrane region" description="Helical" evidence="8">
    <location>
        <begin position="722"/>
        <end position="741"/>
    </location>
</feature>
<feature type="transmembrane region" description="Helical" evidence="8">
    <location>
        <begin position="1025"/>
        <end position="1045"/>
    </location>
</feature>
<evidence type="ECO:0000313" key="10">
    <source>
        <dbReference type="EMBL" id="CRL05057.1"/>
    </source>
</evidence>
<keyword evidence="7" id="KW-1015">Disulfide bond</keyword>
<feature type="transmembrane region" description="Helical" evidence="8">
    <location>
        <begin position="410"/>
        <end position="430"/>
    </location>
</feature>
<dbReference type="Pfam" id="PF07648">
    <property type="entry name" value="Kazal_2"/>
    <property type="match status" value="3"/>
</dbReference>
<proteinExistence type="inferred from homology"/>
<feature type="transmembrane region" description="Helical" evidence="8">
    <location>
        <begin position="761"/>
        <end position="782"/>
    </location>
</feature>
<dbReference type="PANTHER" id="PTHR11388">
    <property type="entry name" value="ORGANIC ANION TRANSPORTER"/>
    <property type="match status" value="1"/>
</dbReference>
<feature type="transmembrane region" description="Helical" evidence="8">
    <location>
        <begin position="1391"/>
        <end position="1409"/>
    </location>
</feature>
<feature type="transmembrane region" description="Helical" evidence="8">
    <location>
        <begin position="67"/>
        <end position="86"/>
    </location>
</feature>
<dbReference type="PROSITE" id="PS51465">
    <property type="entry name" value="KAZAL_2"/>
    <property type="match status" value="3"/>
</dbReference>
<accession>A0A1J1J2I3</accession>
<dbReference type="STRING" id="568069.A0A1J1J2I3"/>
<feature type="transmembrane region" description="Helical" evidence="8">
    <location>
        <begin position="564"/>
        <end position="588"/>
    </location>
</feature>
<dbReference type="InterPro" id="IPR004156">
    <property type="entry name" value="OATP"/>
</dbReference>
<feature type="transmembrane region" description="Helical" evidence="8">
    <location>
        <begin position="134"/>
        <end position="156"/>
    </location>
</feature>
<dbReference type="PANTHER" id="PTHR11388:SF76">
    <property type="entry name" value="SOLUTE CARRIER ORGANIC ANION TRANSPORTER FAMILY MEMBER"/>
    <property type="match status" value="1"/>
</dbReference>
<feature type="transmembrane region" description="Helical" evidence="8">
    <location>
        <begin position="1255"/>
        <end position="1280"/>
    </location>
</feature>
<dbReference type="Proteomes" id="UP000183832">
    <property type="component" value="Unassembled WGS sequence"/>
</dbReference>
<dbReference type="SUPFAM" id="SSF103473">
    <property type="entry name" value="MFS general substrate transporter"/>
    <property type="match status" value="3"/>
</dbReference>
<dbReference type="InterPro" id="IPR036058">
    <property type="entry name" value="Kazal_dom_sf"/>
</dbReference>
<name>A0A1J1J2I3_9DIPT</name>
<feature type="transmembrane region" description="Helical" evidence="8">
    <location>
        <begin position="953"/>
        <end position="974"/>
    </location>
</feature>
<protein>
    <submittedName>
        <fullName evidence="10">CLUMA_CG018209, isoform A</fullName>
    </submittedName>
</protein>
<evidence type="ECO:0000256" key="3">
    <source>
        <dbReference type="ARBA" id="ARBA00022475"/>
    </source>
</evidence>
<feature type="transmembrane region" description="Helical" evidence="8">
    <location>
        <begin position="789"/>
        <end position="811"/>
    </location>
</feature>
<dbReference type="Pfam" id="PF03137">
    <property type="entry name" value="OATP"/>
    <property type="match status" value="3"/>
</dbReference>
<keyword evidence="5 8" id="KW-1133">Transmembrane helix</keyword>
<evidence type="ECO:0000256" key="4">
    <source>
        <dbReference type="ARBA" id="ARBA00022692"/>
    </source>
</evidence>
<dbReference type="SMART" id="SM00280">
    <property type="entry name" value="KAZAL"/>
    <property type="match status" value="3"/>
</dbReference>
<evidence type="ECO:0000256" key="5">
    <source>
        <dbReference type="ARBA" id="ARBA00022989"/>
    </source>
</evidence>
<feature type="non-terminal residue" evidence="10">
    <location>
        <position position="1826"/>
    </location>
</feature>
<feature type="transmembrane region" description="Helical" evidence="8">
    <location>
        <begin position="600"/>
        <end position="625"/>
    </location>
</feature>
<evidence type="ECO:0000313" key="11">
    <source>
        <dbReference type="Proteomes" id="UP000183832"/>
    </source>
</evidence>
<comment type="subcellular location">
    <subcellularLocation>
        <location evidence="1">Cell membrane</location>
        <topology evidence="1">Multi-pass membrane protein</topology>
    </subcellularLocation>
</comment>